<evidence type="ECO:0000259" key="1">
    <source>
        <dbReference type="Pfam" id="PF20944"/>
    </source>
</evidence>
<dbReference type="Pfam" id="PF20944">
    <property type="entry name" value="StcE_b-sandwich"/>
    <property type="match status" value="2"/>
</dbReference>
<organism evidence="2 3">
    <name type="scientific">Photorhabdus stackebrandtii</name>
    <dbReference type="NCBI Taxonomy" id="1123042"/>
    <lineage>
        <taxon>Bacteria</taxon>
        <taxon>Pseudomonadati</taxon>
        <taxon>Pseudomonadota</taxon>
        <taxon>Gammaproteobacteria</taxon>
        <taxon>Enterobacterales</taxon>
        <taxon>Morganellaceae</taxon>
        <taxon>Photorhabdus</taxon>
    </lineage>
</organism>
<comment type="caution">
    <text evidence="2">The sequence shown here is derived from an EMBL/GenBank/DDBJ whole genome shotgun (WGS) entry which is preliminary data.</text>
</comment>
<reference evidence="2 3" key="1">
    <citation type="submission" date="2018-02" db="EMBL/GenBank/DDBJ databases">
        <authorList>
            <person name="Machado R.A."/>
        </authorList>
    </citation>
    <scope>NUCLEOTIDE SEQUENCE [LARGE SCALE GENOMIC DNA]</scope>
    <source>
        <strain evidence="2 3">DSM 23271</strain>
    </source>
</reference>
<keyword evidence="3" id="KW-1185">Reference proteome</keyword>
<dbReference type="InterPro" id="IPR048990">
    <property type="entry name" value="StcE_b-sandwich"/>
</dbReference>
<feature type="domain" description="Metalloprotease StcE beta-sandwich" evidence="1">
    <location>
        <begin position="407"/>
        <end position="474"/>
    </location>
</feature>
<dbReference type="Proteomes" id="UP000547931">
    <property type="component" value="Unassembled WGS sequence"/>
</dbReference>
<dbReference type="Gene3D" id="2.60.120.1230">
    <property type="match status" value="2"/>
</dbReference>
<evidence type="ECO:0000313" key="3">
    <source>
        <dbReference type="Proteomes" id="UP000547931"/>
    </source>
</evidence>
<evidence type="ECO:0000313" key="2">
    <source>
        <dbReference type="EMBL" id="NHB98738.1"/>
    </source>
</evidence>
<proteinExistence type="predicted"/>
<dbReference type="RefSeq" id="WP_166291738.1">
    <property type="nucleotide sequence ID" value="NZ_CAWPIE010000066.1"/>
</dbReference>
<protein>
    <recommendedName>
        <fullName evidence="1">Metalloprotease StcE beta-sandwich domain-containing protein</fullName>
    </recommendedName>
</protein>
<gene>
    <name evidence="2" type="ORF">C5470_21445</name>
</gene>
<sequence length="483" mass="52697">MKFLKKSLTSKFFLLHLVRFAVCVIFTLGTSQLHAAGGYLSFSPLGKTPGTFSKVDFYFDVVRNPGPSSEVYYAHNFSFKTTTGKILSGYIGLQSTDIIGTGAYALVSLWPGHGEVVSMVPGPDAKCWEANDTAEGHVASCDITKENPLANGIQNGDRFRIYIDSVQGRKNTYEFGIENLTQKKNNVLGQITFTDVIGINPSGLSHFLEYFGSNASHCGLIPYTAYIEKGPIGYSGVETVKYQVVPNPDGPFGPCQNNITFIDNYASAKVEFAIPKHPFTPNDLGCNNGDDCLLNSIMDTQYEFSTFDGNWSFNLKLPQHSLRNAELSVSSHAGYTSALFSEGSGIVLVFPFGTMRLATSIMFHTNDKYTFVNRGSTDTSAWEPGGSSFKSLSPNQSGPYIPGAPRLVVYKMSDGDWNSTIYLPDNPTADQLVIIHSDASWSSQLHSSSTGPVVATLATGKTVVYQYGSKGWKRIDWQSVEAL</sequence>
<accession>A0A7X5QQK6</accession>
<dbReference type="EMBL" id="PUJV01000066">
    <property type="protein sequence ID" value="NHB98738.1"/>
    <property type="molecule type" value="Genomic_DNA"/>
</dbReference>
<feature type="domain" description="Metalloprotease StcE beta-sandwich" evidence="1">
    <location>
        <begin position="303"/>
        <end position="343"/>
    </location>
</feature>
<name>A0A7X5QQK6_9GAMM</name>
<dbReference type="AlphaFoldDB" id="A0A7X5QQK6"/>